<reference evidence="2 3" key="1">
    <citation type="submission" date="2021-12" db="EMBL/GenBank/DDBJ databases">
        <title>High titer production of polyol ester of fatty acids by Rhodotorula paludigena BS15 towards product separation-free biomass refinery.</title>
        <authorList>
            <person name="Mano J."/>
            <person name="Ono H."/>
            <person name="Tanaka T."/>
            <person name="Naito K."/>
            <person name="Sushida H."/>
            <person name="Ike M."/>
            <person name="Tokuyasu K."/>
            <person name="Kitaoka M."/>
        </authorList>
    </citation>
    <scope>NUCLEOTIDE SEQUENCE [LARGE SCALE GENOMIC DNA]</scope>
    <source>
        <strain evidence="2 3">BS15</strain>
    </source>
</reference>
<name>A0AAV5GYF6_9BASI</name>
<comment type="caution">
    <text evidence="2">The sequence shown here is derived from an EMBL/GenBank/DDBJ whole genome shotgun (WGS) entry which is preliminary data.</text>
</comment>
<feature type="compositionally biased region" description="Gly residues" evidence="1">
    <location>
        <begin position="293"/>
        <end position="303"/>
    </location>
</feature>
<evidence type="ECO:0000313" key="2">
    <source>
        <dbReference type="EMBL" id="GJN94392.1"/>
    </source>
</evidence>
<feature type="compositionally biased region" description="Basic residues" evidence="1">
    <location>
        <begin position="1"/>
        <end position="11"/>
    </location>
</feature>
<feature type="region of interest" description="Disordered" evidence="1">
    <location>
        <begin position="1"/>
        <end position="20"/>
    </location>
</feature>
<evidence type="ECO:0000256" key="1">
    <source>
        <dbReference type="SAM" id="MobiDB-lite"/>
    </source>
</evidence>
<keyword evidence="3" id="KW-1185">Reference proteome</keyword>
<feature type="region of interest" description="Disordered" evidence="1">
    <location>
        <begin position="86"/>
        <end position="111"/>
    </location>
</feature>
<feature type="compositionally biased region" description="Pro residues" evidence="1">
    <location>
        <begin position="244"/>
        <end position="259"/>
    </location>
</feature>
<dbReference type="AlphaFoldDB" id="A0AAV5GYF6"/>
<dbReference type="EMBL" id="BQKY01000017">
    <property type="protein sequence ID" value="GJN94392.1"/>
    <property type="molecule type" value="Genomic_DNA"/>
</dbReference>
<protein>
    <submittedName>
        <fullName evidence="2">Uncharacterized protein</fullName>
    </submittedName>
</protein>
<feature type="region of interest" description="Disordered" evidence="1">
    <location>
        <begin position="292"/>
        <end position="388"/>
    </location>
</feature>
<feature type="region of interest" description="Disordered" evidence="1">
    <location>
        <begin position="233"/>
        <end position="261"/>
    </location>
</feature>
<feature type="region of interest" description="Disordered" evidence="1">
    <location>
        <begin position="411"/>
        <end position="431"/>
    </location>
</feature>
<proteinExistence type="predicted"/>
<accession>A0AAV5GYF6</accession>
<dbReference type="Proteomes" id="UP001342314">
    <property type="component" value="Unassembled WGS sequence"/>
</dbReference>
<feature type="compositionally biased region" description="Gly residues" evidence="1">
    <location>
        <begin position="316"/>
        <end position="325"/>
    </location>
</feature>
<feature type="compositionally biased region" description="Basic and acidic residues" evidence="1">
    <location>
        <begin position="345"/>
        <end position="355"/>
    </location>
</feature>
<evidence type="ECO:0000313" key="3">
    <source>
        <dbReference type="Proteomes" id="UP001342314"/>
    </source>
</evidence>
<organism evidence="2 3">
    <name type="scientific">Rhodotorula paludigena</name>
    <dbReference type="NCBI Taxonomy" id="86838"/>
    <lineage>
        <taxon>Eukaryota</taxon>
        <taxon>Fungi</taxon>
        <taxon>Dikarya</taxon>
        <taxon>Basidiomycota</taxon>
        <taxon>Pucciniomycotina</taxon>
        <taxon>Microbotryomycetes</taxon>
        <taxon>Sporidiobolales</taxon>
        <taxon>Sporidiobolaceae</taxon>
        <taxon>Rhodotorula</taxon>
    </lineage>
</organism>
<sequence>MWTHSSTHRGPHSSAPSLALAASSRTASSLDSLPAAATLDLRLQVFADDHELDSDDLAASGLIREVTAWLDSLSEIDVVLRFRSTSTPLSSGSSKKTKRTPVAPSQSTSQALESAPPAITLATQLLSPAALHFTLAALHDAALTRLAKKLVVAFPLCFNPRWIDRITNDLPAQRSIAASLRNILGLSGGKGVGPETDGVDTSAALLGLYQIGAGEHLTQRAIMQTLTSHISTCFPPSPASTSPPASPPDPHMRPPPPPALSAKSALETALLLLSKHALAPDAWVAAAPNDSGAGAGAGSGTAGSGKKQPKRRGAGLQSGKGATGKGKGKKRRRAEEEVEEDEELVLEREDKRSRLDGSPSPFDEHLQDEASDEDSGPHRFAGFARPASTLANARSRISMLDEERNMVFNGRAEDGAAGGDEDDDGMLLLGL</sequence>
<gene>
    <name evidence="2" type="ORF">Rhopal_007472-T1</name>
</gene>